<proteinExistence type="predicted"/>
<feature type="signal peptide" evidence="1">
    <location>
        <begin position="1"/>
        <end position="35"/>
    </location>
</feature>
<protein>
    <recommendedName>
        <fullName evidence="2">Ricin B lectin domain-containing protein</fullName>
    </recommendedName>
</protein>
<dbReference type="Gene3D" id="2.80.10.50">
    <property type="match status" value="1"/>
</dbReference>
<dbReference type="PROSITE" id="PS50231">
    <property type="entry name" value="RICIN_B_LECTIN"/>
    <property type="match status" value="1"/>
</dbReference>
<dbReference type="RefSeq" id="WP_164312956.1">
    <property type="nucleotide sequence ID" value="NZ_JAAGLU010000004.1"/>
</dbReference>
<evidence type="ECO:0000256" key="1">
    <source>
        <dbReference type="SAM" id="SignalP"/>
    </source>
</evidence>
<reference evidence="3" key="1">
    <citation type="submission" date="2020-01" db="EMBL/GenBank/DDBJ databases">
        <title>Insect and environment-associated Actinomycetes.</title>
        <authorList>
            <person name="Currrie C."/>
            <person name="Chevrette M."/>
            <person name="Carlson C."/>
            <person name="Stubbendieck R."/>
            <person name="Wendt-Pienkowski E."/>
        </authorList>
    </citation>
    <scope>NUCLEOTIDE SEQUENCE</scope>
    <source>
        <strain evidence="3">SID12501</strain>
    </source>
</reference>
<feature type="chain" id="PRO_5025409884" description="Ricin B lectin domain-containing protein" evidence="1">
    <location>
        <begin position="36"/>
        <end position="208"/>
    </location>
</feature>
<dbReference type="AlphaFoldDB" id="A0A6B3BJC3"/>
<dbReference type="InterPro" id="IPR000772">
    <property type="entry name" value="Ricin_B_lectin"/>
</dbReference>
<name>A0A6B3BJC3_9ACTN</name>
<dbReference type="EMBL" id="JAAGLU010000004">
    <property type="protein sequence ID" value="NEC85504.1"/>
    <property type="molecule type" value="Genomic_DNA"/>
</dbReference>
<gene>
    <name evidence="3" type="ORF">G3I71_06595</name>
</gene>
<sequence>MKQLFRKLGSVFVSLVTLVSLGAVVVIATAGTANAADNRCLDKYGSGWNAGGRPQWLGAVQATKARGVRTVTEIDGPSLSDGAPVTLWENRGEEPQLWCFSNEGSVGGNSYYRIRNLYTGKCMDIQGPWLGDGVRVHQWNCSGYVYLSSQQWTMIPRGTRSIEGSNQTVYQWQNRYNGGFLDVANYATSNGAYTHVWRYTGGDNQLWY</sequence>
<organism evidence="3">
    <name type="scientific">Streptomyces sp. SID12501</name>
    <dbReference type="NCBI Taxonomy" id="2706042"/>
    <lineage>
        <taxon>Bacteria</taxon>
        <taxon>Bacillati</taxon>
        <taxon>Actinomycetota</taxon>
        <taxon>Actinomycetes</taxon>
        <taxon>Kitasatosporales</taxon>
        <taxon>Streptomycetaceae</taxon>
        <taxon>Streptomyces</taxon>
    </lineage>
</organism>
<dbReference type="CDD" id="cd00161">
    <property type="entry name" value="beta-trefoil_Ricin-like"/>
    <property type="match status" value="1"/>
</dbReference>
<feature type="domain" description="Ricin B lectin" evidence="2">
    <location>
        <begin position="70"/>
        <end position="139"/>
    </location>
</feature>
<dbReference type="Pfam" id="PF14200">
    <property type="entry name" value="RicinB_lectin_2"/>
    <property type="match status" value="1"/>
</dbReference>
<dbReference type="SUPFAM" id="SSF50370">
    <property type="entry name" value="Ricin B-like lectins"/>
    <property type="match status" value="1"/>
</dbReference>
<comment type="caution">
    <text evidence="3">The sequence shown here is derived from an EMBL/GenBank/DDBJ whole genome shotgun (WGS) entry which is preliminary data.</text>
</comment>
<evidence type="ECO:0000259" key="2">
    <source>
        <dbReference type="Pfam" id="PF14200"/>
    </source>
</evidence>
<accession>A0A6B3BJC3</accession>
<keyword evidence="1" id="KW-0732">Signal</keyword>
<dbReference type="InterPro" id="IPR035992">
    <property type="entry name" value="Ricin_B-like_lectins"/>
</dbReference>
<evidence type="ECO:0000313" key="3">
    <source>
        <dbReference type="EMBL" id="NEC85504.1"/>
    </source>
</evidence>